<evidence type="ECO:0000313" key="2">
    <source>
        <dbReference type="EMBL" id="KAL0929168.1"/>
    </source>
</evidence>
<accession>A0ABD0VYW0</accession>
<evidence type="ECO:0000313" key="3">
    <source>
        <dbReference type="Proteomes" id="UP001552299"/>
    </source>
</evidence>
<dbReference type="Pfam" id="PF13966">
    <property type="entry name" value="zf-RVT"/>
    <property type="match status" value="1"/>
</dbReference>
<dbReference type="PANTHER" id="PTHR33116">
    <property type="entry name" value="REVERSE TRANSCRIPTASE ZINC-BINDING DOMAIN-CONTAINING PROTEIN-RELATED-RELATED"/>
    <property type="match status" value="1"/>
</dbReference>
<protein>
    <recommendedName>
        <fullName evidence="1">Reverse transcriptase zinc-binding domain-containing protein</fullName>
    </recommendedName>
</protein>
<dbReference type="AlphaFoldDB" id="A0ABD0VYW0"/>
<gene>
    <name evidence="2" type="ORF">M5K25_001112</name>
</gene>
<reference evidence="2 3" key="1">
    <citation type="journal article" date="2024" name="Plant Biotechnol. J.">
        <title>Dendrobium thyrsiflorum genome and its molecular insights into genes involved in important horticultural traits.</title>
        <authorList>
            <person name="Chen B."/>
            <person name="Wang J.Y."/>
            <person name="Zheng P.J."/>
            <person name="Li K.L."/>
            <person name="Liang Y.M."/>
            <person name="Chen X.F."/>
            <person name="Zhang C."/>
            <person name="Zhao X."/>
            <person name="He X."/>
            <person name="Zhang G.Q."/>
            <person name="Liu Z.J."/>
            <person name="Xu Q."/>
        </authorList>
    </citation>
    <scope>NUCLEOTIDE SEQUENCE [LARGE SCALE GENOMIC DNA]</scope>
    <source>
        <strain evidence="2">GZMU011</strain>
    </source>
</reference>
<sequence length="426" mass="47839">MSGNPSLSARNSGRWAGTATGCLLGGVCGKLKERKCLPGLGVGGPGGGRLVLPGVGRVAGVWGVELPEGRMQYIKYTISNLVAYWIRGTSVPKTITKAIGKACSKFLYHGGSHTKHLHLISWSNTTKPHSRGGLGIVSFHALKSAFTCGMIIRFYNLPVVLLVKNQVNPGSPISIFWDHWCFNNRITSLGLHIPISSNATLAEWINYGCWSLPDALSHNIKQAIHTIPISTSFTHHITWDNNENANFKDFYHEVFAAAESVSWSHLVWHKSNSLRHSVFTWLALCGGLKTAETLCKRNIHIEDPVCPLCHSHFENTVHLLFECDYSFNVLTKLIPQLHIFYFRPNLVQVLLHIDGLILSKDIKNGLLLILHVIVYYLWKERNSRKFRSNVVCAITLSKLIARQVYIKLDKWKSGNLIKEKLHLKYY</sequence>
<dbReference type="InterPro" id="IPR026960">
    <property type="entry name" value="RVT-Znf"/>
</dbReference>
<name>A0ABD0VYW0_DENTH</name>
<comment type="caution">
    <text evidence="2">The sequence shown here is derived from an EMBL/GenBank/DDBJ whole genome shotgun (WGS) entry which is preliminary data.</text>
</comment>
<feature type="domain" description="Reverse transcriptase zinc-binding" evidence="1">
    <location>
        <begin position="248"/>
        <end position="326"/>
    </location>
</feature>
<evidence type="ECO:0000259" key="1">
    <source>
        <dbReference type="Pfam" id="PF13966"/>
    </source>
</evidence>
<proteinExistence type="predicted"/>
<organism evidence="2 3">
    <name type="scientific">Dendrobium thyrsiflorum</name>
    <name type="common">Pinecone-like raceme dendrobium</name>
    <name type="synonym">Orchid</name>
    <dbReference type="NCBI Taxonomy" id="117978"/>
    <lineage>
        <taxon>Eukaryota</taxon>
        <taxon>Viridiplantae</taxon>
        <taxon>Streptophyta</taxon>
        <taxon>Embryophyta</taxon>
        <taxon>Tracheophyta</taxon>
        <taxon>Spermatophyta</taxon>
        <taxon>Magnoliopsida</taxon>
        <taxon>Liliopsida</taxon>
        <taxon>Asparagales</taxon>
        <taxon>Orchidaceae</taxon>
        <taxon>Epidendroideae</taxon>
        <taxon>Malaxideae</taxon>
        <taxon>Dendrobiinae</taxon>
        <taxon>Dendrobium</taxon>
    </lineage>
</organism>
<keyword evidence="3" id="KW-1185">Reference proteome</keyword>
<dbReference type="EMBL" id="JANQDX010000001">
    <property type="protein sequence ID" value="KAL0929168.1"/>
    <property type="molecule type" value="Genomic_DNA"/>
</dbReference>
<dbReference type="Proteomes" id="UP001552299">
    <property type="component" value="Unassembled WGS sequence"/>
</dbReference>
<dbReference type="PANTHER" id="PTHR33116:SF78">
    <property type="entry name" value="OS12G0587133 PROTEIN"/>
    <property type="match status" value="1"/>
</dbReference>